<gene>
    <name evidence="2" type="ORF">Vbra_16970</name>
</gene>
<reference evidence="2 3" key="1">
    <citation type="submission" date="2014-11" db="EMBL/GenBank/DDBJ databases">
        <authorList>
            <person name="Zhu J."/>
            <person name="Qi W."/>
            <person name="Song R."/>
        </authorList>
    </citation>
    <scope>NUCLEOTIDE SEQUENCE [LARGE SCALE GENOMIC DNA]</scope>
</reference>
<dbReference type="AlphaFoldDB" id="A0A0G4G415"/>
<dbReference type="OMA" id="TADWVYR"/>
<dbReference type="InParanoid" id="A0A0G4G415"/>
<sequence>MLSSPGRTGRAVLLHPSKILGCPTPVPPPSRCFAKKRTVSPDQEQPSPSRKEKRDVFRERTSGPVAAEGKKGGRKEAGGGAADEQTRGASQAKPRGKKLQAALVRQAQEATDAPFTYEAVGVAGSSWSGSPPQFADLYRESKRRADPGYEVPYKFKITEDPGAPGSARSVTNRLDTHRPLTYTDFAGNRFPTLDTDENYRYWKDTGLDRLLPRVFPLQLPTHRRLDPFLREYIFFLHTLDPRRFSMAKIGERYGLKEETVEKVYEEFSTRHWMVSSGLAPHFMQRISRAEAAMRAKEDMFFKRLGWDQVGNEEIEEEESEEWKGFKGSIDWLKRQNVEVEMMSAFPKSSKLDPIPKRVDVDVTVKQEGRRKVINWIDPQDKVVF</sequence>
<dbReference type="VEuPathDB" id="CryptoDB:Vbra_16970"/>
<evidence type="ECO:0000313" key="2">
    <source>
        <dbReference type="EMBL" id="CEM23151.1"/>
    </source>
</evidence>
<dbReference type="PhylomeDB" id="A0A0G4G415"/>
<protein>
    <submittedName>
        <fullName evidence="2">Uncharacterized protein</fullName>
    </submittedName>
</protein>
<evidence type="ECO:0000313" key="3">
    <source>
        <dbReference type="Proteomes" id="UP000041254"/>
    </source>
</evidence>
<accession>A0A0G4G415</accession>
<keyword evidence="3" id="KW-1185">Reference proteome</keyword>
<dbReference type="EMBL" id="CDMY01000562">
    <property type="protein sequence ID" value="CEM23151.1"/>
    <property type="molecule type" value="Genomic_DNA"/>
</dbReference>
<feature type="compositionally biased region" description="Basic and acidic residues" evidence="1">
    <location>
        <begin position="68"/>
        <end position="77"/>
    </location>
</feature>
<feature type="region of interest" description="Disordered" evidence="1">
    <location>
        <begin position="1"/>
        <end position="98"/>
    </location>
</feature>
<dbReference type="Proteomes" id="UP000041254">
    <property type="component" value="Unassembled WGS sequence"/>
</dbReference>
<name>A0A0G4G415_VITBC</name>
<feature type="compositionally biased region" description="Basic and acidic residues" evidence="1">
    <location>
        <begin position="49"/>
        <end position="61"/>
    </location>
</feature>
<dbReference type="FunCoup" id="A0A0G4G415">
    <property type="interactions" value="24"/>
</dbReference>
<proteinExistence type="predicted"/>
<evidence type="ECO:0000256" key="1">
    <source>
        <dbReference type="SAM" id="MobiDB-lite"/>
    </source>
</evidence>
<organism evidence="2 3">
    <name type="scientific">Vitrella brassicaformis (strain CCMP3155)</name>
    <dbReference type="NCBI Taxonomy" id="1169540"/>
    <lineage>
        <taxon>Eukaryota</taxon>
        <taxon>Sar</taxon>
        <taxon>Alveolata</taxon>
        <taxon>Colpodellida</taxon>
        <taxon>Vitrellaceae</taxon>
        <taxon>Vitrella</taxon>
    </lineage>
</organism>
<dbReference type="OrthoDB" id="363718at2759"/>